<sequence>MKEPKNAAAVMLLSAHPYASIHRVQSGSRSLDDGYKQRIREPSAYLTLFFLGICKLLD</sequence>
<comment type="caution">
    <text evidence="1">The sequence shown here is derived from an EMBL/GenBank/DDBJ whole genome shotgun (WGS) entry which is preliminary data.</text>
</comment>
<proteinExistence type="predicted"/>
<gene>
    <name evidence="1" type="ORF">D4764_02G0008640</name>
</gene>
<name>A0A5C6NKV7_9TELE</name>
<evidence type="ECO:0000313" key="2">
    <source>
        <dbReference type="Proteomes" id="UP000324091"/>
    </source>
</evidence>
<organism evidence="1 2">
    <name type="scientific">Takifugu flavidus</name>
    <name type="common">sansaifugu</name>
    <dbReference type="NCBI Taxonomy" id="433684"/>
    <lineage>
        <taxon>Eukaryota</taxon>
        <taxon>Metazoa</taxon>
        <taxon>Chordata</taxon>
        <taxon>Craniata</taxon>
        <taxon>Vertebrata</taxon>
        <taxon>Euteleostomi</taxon>
        <taxon>Actinopterygii</taxon>
        <taxon>Neopterygii</taxon>
        <taxon>Teleostei</taxon>
        <taxon>Neoteleostei</taxon>
        <taxon>Acanthomorphata</taxon>
        <taxon>Eupercaria</taxon>
        <taxon>Tetraodontiformes</taxon>
        <taxon>Tetradontoidea</taxon>
        <taxon>Tetraodontidae</taxon>
        <taxon>Takifugu</taxon>
    </lineage>
</organism>
<keyword evidence="2" id="KW-1185">Reference proteome</keyword>
<accession>A0A5C6NKV7</accession>
<dbReference type="Proteomes" id="UP000324091">
    <property type="component" value="Chromosome 2"/>
</dbReference>
<evidence type="ECO:0000313" key="1">
    <source>
        <dbReference type="EMBL" id="TWW67823.1"/>
    </source>
</evidence>
<dbReference type="EMBL" id="RHFK02000012">
    <property type="protein sequence ID" value="TWW67823.1"/>
    <property type="molecule type" value="Genomic_DNA"/>
</dbReference>
<reference evidence="1 2" key="1">
    <citation type="submission" date="2019-04" db="EMBL/GenBank/DDBJ databases">
        <title>Chromosome genome assembly for Takifugu flavidus.</title>
        <authorList>
            <person name="Xiao S."/>
        </authorList>
    </citation>
    <scope>NUCLEOTIDE SEQUENCE [LARGE SCALE GENOMIC DNA]</scope>
    <source>
        <strain evidence="1">HTHZ2018</strain>
        <tissue evidence="1">Muscle</tissue>
    </source>
</reference>
<protein>
    <submittedName>
        <fullName evidence="1">Uncharacterized protein</fullName>
    </submittedName>
</protein>
<dbReference type="AlphaFoldDB" id="A0A5C6NKV7"/>